<dbReference type="SMART" id="SM00506">
    <property type="entry name" value="A1pp"/>
    <property type="match status" value="1"/>
</dbReference>
<dbReference type="PROSITE" id="PS51154">
    <property type="entry name" value="MACRO"/>
    <property type="match status" value="1"/>
</dbReference>
<name>A0A150GRN5_GONPE</name>
<dbReference type="Gene3D" id="3.40.220.10">
    <property type="entry name" value="Leucine Aminopeptidase, subunit E, domain 1"/>
    <property type="match status" value="1"/>
</dbReference>
<keyword evidence="4" id="KW-1185">Reference proteome</keyword>
<gene>
    <name evidence="3" type="ORF">GPECTOR_9g543</name>
</gene>
<organism evidence="3 4">
    <name type="scientific">Gonium pectorale</name>
    <name type="common">Green alga</name>
    <dbReference type="NCBI Taxonomy" id="33097"/>
    <lineage>
        <taxon>Eukaryota</taxon>
        <taxon>Viridiplantae</taxon>
        <taxon>Chlorophyta</taxon>
        <taxon>core chlorophytes</taxon>
        <taxon>Chlorophyceae</taxon>
        <taxon>CS clade</taxon>
        <taxon>Chlamydomonadales</taxon>
        <taxon>Volvocaceae</taxon>
        <taxon>Gonium</taxon>
    </lineage>
</organism>
<dbReference type="SUPFAM" id="SSF52949">
    <property type="entry name" value="Macro domain-like"/>
    <property type="match status" value="1"/>
</dbReference>
<evidence type="ECO:0000256" key="1">
    <source>
        <dbReference type="SAM" id="MobiDB-lite"/>
    </source>
</evidence>
<sequence>MAASGGAGVVKKEYELAAGPKLIILKGSIPDWPKQQHERPDKIEPVAVVNAVIHNKAGPKLAEECLSKPEVRPGIRCPTGEAVVTRGYDFKTDYIIHTCGPVYAKDRAEECKRDLTNAYTNSLRKAEEIGVRCVAFAAISTGVYAYPFPDATEVSLSVLKTARPPLEEVWIVLFTQGDFDVATGIAEKLGLQPYRERPRSEATSGVTSTVVSAVHSAAPSQKELRTIPSVQAPTPVPTSSAPAPMPPPSRMGPPRELESHPSISHLGPPPAPSTAMARMWQAPLAT</sequence>
<dbReference type="PANTHER" id="PTHR11106:SF27">
    <property type="entry name" value="MACRO DOMAIN-CONTAINING PROTEIN"/>
    <property type="match status" value="1"/>
</dbReference>
<dbReference type="EMBL" id="LSYV01000010">
    <property type="protein sequence ID" value="KXZ52499.1"/>
    <property type="molecule type" value="Genomic_DNA"/>
</dbReference>
<evidence type="ECO:0000259" key="2">
    <source>
        <dbReference type="PROSITE" id="PS51154"/>
    </source>
</evidence>
<evidence type="ECO:0000313" key="4">
    <source>
        <dbReference type="Proteomes" id="UP000075714"/>
    </source>
</evidence>
<evidence type="ECO:0000313" key="3">
    <source>
        <dbReference type="EMBL" id="KXZ52499.1"/>
    </source>
</evidence>
<dbReference type="AlphaFoldDB" id="A0A150GRN5"/>
<dbReference type="PANTHER" id="PTHR11106">
    <property type="entry name" value="GANGLIOSIDE INDUCED DIFFERENTIATION ASSOCIATED PROTEIN 2-RELATED"/>
    <property type="match status" value="1"/>
</dbReference>
<accession>A0A150GRN5</accession>
<feature type="region of interest" description="Disordered" evidence="1">
    <location>
        <begin position="214"/>
        <end position="286"/>
    </location>
</feature>
<dbReference type="InterPro" id="IPR002589">
    <property type="entry name" value="Macro_dom"/>
</dbReference>
<comment type="caution">
    <text evidence="3">The sequence shown here is derived from an EMBL/GenBank/DDBJ whole genome shotgun (WGS) entry which is preliminary data.</text>
</comment>
<reference evidence="4" key="1">
    <citation type="journal article" date="2016" name="Nat. Commun.">
        <title>The Gonium pectorale genome demonstrates co-option of cell cycle regulation during the evolution of multicellularity.</title>
        <authorList>
            <person name="Hanschen E.R."/>
            <person name="Marriage T.N."/>
            <person name="Ferris P.J."/>
            <person name="Hamaji T."/>
            <person name="Toyoda A."/>
            <person name="Fujiyama A."/>
            <person name="Neme R."/>
            <person name="Noguchi H."/>
            <person name="Minakuchi Y."/>
            <person name="Suzuki M."/>
            <person name="Kawai-Toyooka H."/>
            <person name="Smith D.R."/>
            <person name="Sparks H."/>
            <person name="Anderson J."/>
            <person name="Bakaric R."/>
            <person name="Luria V."/>
            <person name="Karger A."/>
            <person name="Kirschner M.W."/>
            <person name="Durand P.M."/>
            <person name="Michod R.E."/>
            <person name="Nozaki H."/>
            <person name="Olson B.J."/>
        </authorList>
    </citation>
    <scope>NUCLEOTIDE SEQUENCE [LARGE SCALE GENOMIC DNA]</scope>
    <source>
        <strain evidence="4">NIES-2863</strain>
    </source>
</reference>
<dbReference type="InterPro" id="IPR043472">
    <property type="entry name" value="Macro_dom-like"/>
</dbReference>
<dbReference type="Pfam" id="PF01661">
    <property type="entry name" value="Macro"/>
    <property type="match status" value="1"/>
</dbReference>
<feature type="domain" description="Macro" evidence="2">
    <location>
        <begin position="1"/>
        <end position="190"/>
    </location>
</feature>
<dbReference type="OrthoDB" id="6133115at2759"/>
<dbReference type="Proteomes" id="UP000075714">
    <property type="component" value="Unassembled WGS sequence"/>
</dbReference>
<protein>
    <recommendedName>
        <fullName evidence="2">Macro domain-containing protein</fullName>
    </recommendedName>
</protein>
<proteinExistence type="predicted"/>